<reference evidence="6 7" key="1">
    <citation type="submission" date="2024-01" db="EMBL/GenBank/DDBJ databases">
        <title>Description of Olsenella sp. nov., isolated from pig feces.</title>
        <authorList>
            <person name="Chang Y.-H."/>
        </authorList>
    </citation>
    <scope>NUCLEOTIDE SEQUENCE [LARGE SCALE GENOMIC DNA]</scope>
    <source>
        <strain evidence="6 7">YH-ols2223</strain>
    </source>
</reference>
<dbReference type="InterPro" id="IPR003699">
    <property type="entry name" value="QueA"/>
</dbReference>
<dbReference type="NCBIfam" id="NF001140">
    <property type="entry name" value="PRK00147.1"/>
    <property type="match status" value="1"/>
</dbReference>
<dbReference type="InterPro" id="IPR036100">
    <property type="entry name" value="QueA_sf"/>
</dbReference>
<keyword evidence="4 5" id="KW-0671">Queuosine biosynthesis</keyword>
<dbReference type="Pfam" id="PF02547">
    <property type="entry name" value="Queuosine_synth"/>
    <property type="match status" value="1"/>
</dbReference>
<proteinExistence type="inferred from homology"/>
<keyword evidence="1 5" id="KW-0963">Cytoplasm</keyword>
<comment type="catalytic activity">
    <reaction evidence="5">
        <text>7-aminomethyl-7-carbaguanosine(34) in tRNA + S-adenosyl-L-methionine = epoxyqueuosine(34) in tRNA + adenine + L-methionine + 2 H(+)</text>
        <dbReference type="Rhea" id="RHEA:32155"/>
        <dbReference type="Rhea" id="RHEA-COMP:10342"/>
        <dbReference type="Rhea" id="RHEA-COMP:18582"/>
        <dbReference type="ChEBI" id="CHEBI:15378"/>
        <dbReference type="ChEBI" id="CHEBI:16708"/>
        <dbReference type="ChEBI" id="CHEBI:57844"/>
        <dbReference type="ChEBI" id="CHEBI:59789"/>
        <dbReference type="ChEBI" id="CHEBI:82833"/>
        <dbReference type="ChEBI" id="CHEBI:194443"/>
        <dbReference type="EC" id="2.4.99.17"/>
    </reaction>
</comment>
<keyword evidence="7" id="KW-1185">Reference proteome</keyword>
<evidence type="ECO:0000256" key="5">
    <source>
        <dbReference type="HAMAP-Rule" id="MF_00113"/>
    </source>
</evidence>
<evidence type="ECO:0000256" key="2">
    <source>
        <dbReference type="ARBA" id="ARBA00022679"/>
    </source>
</evidence>
<keyword evidence="2 5" id="KW-0808">Transferase</keyword>
<comment type="subunit">
    <text evidence="5">Monomer.</text>
</comment>
<sequence>MRTDDFDYPLPDELIAQAPAEPRDSCRLLVLNREDGSLEHRRFRDVGDYLEPGDLLVANRTRVMPARLMGHKAGSGGVAETLLLKRREDLDPLGGVWECLVKPGKRLKQGARIEYREGGAHAPLGWPVVLTAEVVDYLEDNRGGRLVRFEPAEGLTLDEAIHKAGHVPLPPYITQYEGDPEKYQTVYAMREEHSAAAPTAGLHFTPELIGSLRERGVGWQTVELEVGIDTFRLVEEDDPTQHVMHTERYHVPQEVVDAVHATKAAGHRVIAVGTTSVRSLESAFDPEAPVSEPPMVACRFEDAPDSARTLGRGDLVERRDAKTQLYLMPGSTYHVVDGLITNFHVPRSTLMMLVSAFATREQIMAAYQAAIDERYRFLSFGDAMLIR</sequence>
<dbReference type="PANTHER" id="PTHR30307">
    <property type="entry name" value="S-ADENOSYLMETHIONINE:TRNA RIBOSYLTRANSFERASE-ISOMERASE"/>
    <property type="match status" value="1"/>
</dbReference>
<dbReference type="InterPro" id="IPR042119">
    <property type="entry name" value="QueA_dom2"/>
</dbReference>
<evidence type="ECO:0000256" key="4">
    <source>
        <dbReference type="ARBA" id="ARBA00022785"/>
    </source>
</evidence>
<name>A0ABU7R7I8_9ACTN</name>
<dbReference type="PANTHER" id="PTHR30307:SF0">
    <property type="entry name" value="S-ADENOSYLMETHIONINE:TRNA RIBOSYLTRANSFERASE-ISOMERASE"/>
    <property type="match status" value="1"/>
</dbReference>
<dbReference type="RefSeq" id="WP_330957316.1">
    <property type="nucleotide sequence ID" value="NZ_JAZGJQ010000001.1"/>
</dbReference>
<dbReference type="InterPro" id="IPR042118">
    <property type="entry name" value="QueA_dom1"/>
</dbReference>
<keyword evidence="6" id="KW-0328">Glycosyltransferase</keyword>
<dbReference type="Gene3D" id="3.40.1780.10">
    <property type="entry name" value="QueA-like"/>
    <property type="match status" value="1"/>
</dbReference>
<keyword evidence="3 5" id="KW-0949">S-adenosyl-L-methionine</keyword>
<dbReference type="EMBL" id="JAZGJQ010000001">
    <property type="protein sequence ID" value="MEE6146551.1"/>
    <property type="molecule type" value="Genomic_DNA"/>
</dbReference>
<evidence type="ECO:0000256" key="1">
    <source>
        <dbReference type="ARBA" id="ARBA00022490"/>
    </source>
</evidence>
<dbReference type="EC" id="2.4.99.17" evidence="5"/>
<comment type="caution">
    <text evidence="6">The sequence shown here is derived from an EMBL/GenBank/DDBJ whole genome shotgun (WGS) entry which is preliminary data.</text>
</comment>
<organism evidence="6 7">
    <name type="scientific">Olsenella absiana</name>
    <dbReference type="NCBI Taxonomy" id="3115222"/>
    <lineage>
        <taxon>Bacteria</taxon>
        <taxon>Bacillati</taxon>
        <taxon>Actinomycetota</taxon>
        <taxon>Coriobacteriia</taxon>
        <taxon>Coriobacteriales</taxon>
        <taxon>Atopobiaceae</taxon>
        <taxon>Olsenella</taxon>
    </lineage>
</organism>
<dbReference type="HAMAP" id="MF_00113">
    <property type="entry name" value="QueA"/>
    <property type="match status" value="1"/>
</dbReference>
<evidence type="ECO:0000256" key="3">
    <source>
        <dbReference type="ARBA" id="ARBA00022691"/>
    </source>
</evidence>
<gene>
    <name evidence="5 6" type="primary">queA</name>
    <name evidence="6" type="ORF">VXJ25_00860</name>
</gene>
<protein>
    <recommendedName>
        <fullName evidence="5">S-adenosylmethionine:tRNA ribosyltransferase-isomerase</fullName>
        <ecNumber evidence="5">2.4.99.17</ecNumber>
    </recommendedName>
    <alternativeName>
        <fullName evidence="5">Queuosine biosynthesis protein QueA</fullName>
    </alternativeName>
</protein>
<accession>A0ABU7R7I8</accession>
<comment type="similarity">
    <text evidence="5">Belongs to the QueA family.</text>
</comment>
<dbReference type="GO" id="GO:0051075">
    <property type="term" value="F:S-adenosylmethionine:tRNA ribosyltransferase-isomerase activity"/>
    <property type="evidence" value="ECO:0007669"/>
    <property type="project" value="UniProtKB-EC"/>
</dbReference>
<dbReference type="NCBIfam" id="TIGR00113">
    <property type="entry name" value="queA"/>
    <property type="match status" value="1"/>
</dbReference>
<dbReference type="Gene3D" id="2.40.10.240">
    <property type="entry name" value="QueA-like"/>
    <property type="match status" value="1"/>
</dbReference>
<dbReference type="Proteomes" id="UP001332931">
    <property type="component" value="Unassembled WGS sequence"/>
</dbReference>
<evidence type="ECO:0000313" key="7">
    <source>
        <dbReference type="Proteomes" id="UP001332931"/>
    </source>
</evidence>
<comment type="subcellular location">
    <subcellularLocation>
        <location evidence="5">Cytoplasm</location>
    </subcellularLocation>
</comment>
<comment type="function">
    <text evidence="5">Transfers and isomerizes the ribose moiety from AdoMet to the 7-aminomethyl group of 7-deazaguanine (preQ1-tRNA) to give epoxyqueuosine (oQ-tRNA).</text>
</comment>
<dbReference type="SUPFAM" id="SSF111337">
    <property type="entry name" value="QueA-like"/>
    <property type="match status" value="1"/>
</dbReference>
<evidence type="ECO:0000313" key="6">
    <source>
        <dbReference type="EMBL" id="MEE6146551.1"/>
    </source>
</evidence>
<comment type="pathway">
    <text evidence="5">tRNA modification; tRNA-queuosine biosynthesis.</text>
</comment>